<dbReference type="Pfam" id="PF13560">
    <property type="entry name" value="HTH_31"/>
    <property type="match status" value="1"/>
</dbReference>
<dbReference type="InterPro" id="IPR001387">
    <property type="entry name" value="Cro/C1-type_HTH"/>
</dbReference>
<comment type="caution">
    <text evidence="2">The sequence shown here is derived from an EMBL/GenBank/DDBJ whole genome shotgun (WGS) entry which is preliminary data.</text>
</comment>
<organism evidence="2 3">
    <name type="scientific">Tenggerimyces flavus</name>
    <dbReference type="NCBI Taxonomy" id="1708749"/>
    <lineage>
        <taxon>Bacteria</taxon>
        <taxon>Bacillati</taxon>
        <taxon>Actinomycetota</taxon>
        <taxon>Actinomycetes</taxon>
        <taxon>Propionibacteriales</taxon>
        <taxon>Nocardioidaceae</taxon>
        <taxon>Tenggerimyces</taxon>
    </lineage>
</organism>
<dbReference type="Gene3D" id="1.10.260.40">
    <property type="entry name" value="lambda repressor-like DNA-binding domains"/>
    <property type="match status" value="1"/>
</dbReference>
<accession>A0ABV7YG90</accession>
<dbReference type="EMBL" id="JBHRZH010000021">
    <property type="protein sequence ID" value="MFC3763819.1"/>
    <property type="molecule type" value="Genomic_DNA"/>
</dbReference>
<dbReference type="Gene3D" id="3.30.450.180">
    <property type="match status" value="1"/>
</dbReference>
<proteinExistence type="predicted"/>
<name>A0ABV7YG90_9ACTN</name>
<keyword evidence="3" id="KW-1185">Reference proteome</keyword>
<reference evidence="3" key="1">
    <citation type="journal article" date="2019" name="Int. J. Syst. Evol. Microbiol.">
        <title>The Global Catalogue of Microorganisms (GCM) 10K type strain sequencing project: providing services to taxonomists for standard genome sequencing and annotation.</title>
        <authorList>
            <consortium name="The Broad Institute Genomics Platform"/>
            <consortium name="The Broad Institute Genome Sequencing Center for Infectious Disease"/>
            <person name="Wu L."/>
            <person name="Ma J."/>
        </authorList>
    </citation>
    <scope>NUCLEOTIDE SEQUENCE [LARGE SCALE GENOMIC DNA]</scope>
    <source>
        <strain evidence="3">CGMCC 4.7241</strain>
    </source>
</reference>
<dbReference type="SUPFAM" id="SSF47413">
    <property type="entry name" value="lambda repressor-like DNA-binding domains"/>
    <property type="match status" value="1"/>
</dbReference>
<sequence>MTRQELGDFFRARRTRLDRADLGLPQLSRRSTQGLRREEVAYLSGVSVTWYTWLEQGRDINPSRQVLDALARTLRLTSTEHAYVLSLAGFSAPQPAQAPPHEATAPPHVQRLLDALAGEPAYALAPDWQVVGWNAAYAALYPNVAQVSNEDRNLLWLVFTDPYVRDLLPDWDVTSHRFLAEFRAEAGPRLGEFGYLVDRLNKASEAFAEGWERHDIEGFTSRERLFHHPDVGDLRLEHHRLVPSDHPELRLVIYTPVSGTPTAERLARLLTRR</sequence>
<feature type="domain" description="HTH cro/C1-type" evidence="1">
    <location>
        <begin position="9"/>
        <end position="81"/>
    </location>
</feature>
<dbReference type="Proteomes" id="UP001595699">
    <property type="component" value="Unassembled WGS sequence"/>
</dbReference>
<evidence type="ECO:0000313" key="2">
    <source>
        <dbReference type="EMBL" id="MFC3763819.1"/>
    </source>
</evidence>
<gene>
    <name evidence="2" type="ORF">ACFOUW_23475</name>
</gene>
<dbReference type="PANTHER" id="PTHR35010">
    <property type="entry name" value="BLL4672 PROTEIN-RELATED"/>
    <property type="match status" value="1"/>
</dbReference>
<dbReference type="InterPro" id="IPR010982">
    <property type="entry name" value="Lambda_DNA-bd_dom_sf"/>
</dbReference>
<evidence type="ECO:0000313" key="3">
    <source>
        <dbReference type="Proteomes" id="UP001595699"/>
    </source>
</evidence>
<dbReference type="SMART" id="SM00530">
    <property type="entry name" value="HTH_XRE"/>
    <property type="match status" value="1"/>
</dbReference>
<protein>
    <submittedName>
        <fullName evidence="2">Helix-turn-helix transcriptional regulator</fullName>
    </submittedName>
</protein>
<dbReference type="CDD" id="cd00093">
    <property type="entry name" value="HTH_XRE"/>
    <property type="match status" value="1"/>
</dbReference>
<evidence type="ECO:0000259" key="1">
    <source>
        <dbReference type="SMART" id="SM00530"/>
    </source>
</evidence>
<dbReference type="PANTHER" id="PTHR35010:SF2">
    <property type="entry name" value="BLL4672 PROTEIN"/>
    <property type="match status" value="1"/>
</dbReference>
<dbReference type="InterPro" id="IPR041413">
    <property type="entry name" value="MLTR_LBD"/>
</dbReference>
<dbReference type="RefSeq" id="WP_205120982.1">
    <property type="nucleotide sequence ID" value="NZ_JAFBCM010000001.1"/>
</dbReference>
<dbReference type="Pfam" id="PF17765">
    <property type="entry name" value="MLTR_LBD"/>
    <property type="match status" value="1"/>
</dbReference>